<dbReference type="Pfam" id="PF26423">
    <property type="entry name" value="LWR_salt"/>
    <property type="match status" value="1"/>
</dbReference>
<dbReference type="AlphaFoldDB" id="A0A1H3JGI6"/>
<dbReference type="OrthoDB" id="202660at2157"/>
<evidence type="ECO:0000313" key="1">
    <source>
        <dbReference type="EMBL" id="SDY39021.1"/>
    </source>
</evidence>
<reference evidence="2" key="1">
    <citation type="submission" date="2016-10" db="EMBL/GenBank/DDBJ databases">
        <authorList>
            <person name="Varghese N."/>
            <person name="Submissions S."/>
        </authorList>
    </citation>
    <scope>NUCLEOTIDE SEQUENCE [LARGE SCALE GENOMIC DNA]</scope>
    <source>
        <strain evidence="2">CGMCC 1.10118</strain>
    </source>
</reference>
<dbReference type="Proteomes" id="UP000199170">
    <property type="component" value="Unassembled WGS sequence"/>
</dbReference>
<proteinExistence type="predicted"/>
<organism evidence="1 2">
    <name type="scientific">Halobellus clavatus</name>
    <dbReference type="NCBI Taxonomy" id="660517"/>
    <lineage>
        <taxon>Archaea</taxon>
        <taxon>Methanobacteriati</taxon>
        <taxon>Methanobacteriota</taxon>
        <taxon>Stenosarchaea group</taxon>
        <taxon>Halobacteria</taxon>
        <taxon>Halobacteriales</taxon>
        <taxon>Haloferacaceae</taxon>
        <taxon>Halobellus</taxon>
    </lineage>
</organism>
<evidence type="ECO:0000313" key="2">
    <source>
        <dbReference type="Proteomes" id="UP000199170"/>
    </source>
</evidence>
<evidence type="ECO:0008006" key="3">
    <source>
        <dbReference type="Google" id="ProtNLM"/>
    </source>
</evidence>
<dbReference type="NCBIfam" id="NF033910">
    <property type="entry name" value="LWR_salt"/>
    <property type="match status" value="1"/>
</dbReference>
<dbReference type="InterPro" id="IPR049798">
    <property type="entry name" value="LWR_salt"/>
</dbReference>
<gene>
    <name evidence="1" type="ORF">SAMN04487946_11385</name>
</gene>
<keyword evidence="2" id="KW-1185">Reference proteome</keyword>
<protein>
    <recommendedName>
        <fullName evidence="3">LWR-salt protein</fullName>
    </recommendedName>
</protein>
<dbReference type="RefSeq" id="WP_089769008.1">
    <property type="nucleotide sequence ID" value="NZ_FNPB01000013.1"/>
</dbReference>
<dbReference type="EMBL" id="FNPB01000013">
    <property type="protein sequence ID" value="SDY39021.1"/>
    <property type="molecule type" value="Genomic_DNA"/>
</dbReference>
<dbReference type="STRING" id="660517.SAMN04487946_11385"/>
<sequence>MSAAYVFRVTVRLSAASDVTVTPDTVETVVDVEAAPPGDDGWLLFRDALWHGDVADERHARDLAASWVAAPVVDVSFSELRLDEAYRDALRAAIAANPSSFRGDHPQDVLHRHLGSSIRVVDE</sequence>
<accession>A0A1H3JGI6</accession>
<name>A0A1H3JGI6_9EURY</name>